<dbReference type="AlphaFoldDB" id="A0A9D1N711"/>
<comment type="catalytic activity">
    <reaction evidence="13 14">
        <text>UDP-N-acetyl-alpha-D-muramate + L-alanine + ATP = UDP-N-acetyl-alpha-D-muramoyl-L-alanine + ADP + phosphate + H(+)</text>
        <dbReference type="Rhea" id="RHEA:23372"/>
        <dbReference type="ChEBI" id="CHEBI:15378"/>
        <dbReference type="ChEBI" id="CHEBI:30616"/>
        <dbReference type="ChEBI" id="CHEBI:43474"/>
        <dbReference type="ChEBI" id="CHEBI:57972"/>
        <dbReference type="ChEBI" id="CHEBI:70757"/>
        <dbReference type="ChEBI" id="CHEBI:83898"/>
        <dbReference type="ChEBI" id="CHEBI:456216"/>
        <dbReference type="EC" id="6.3.2.8"/>
    </reaction>
</comment>
<dbReference type="GO" id="GO:0008763">
    <property type="term" value="F:UDP-N-acetylmuramate-L-alanine ligase activity"/>
    <property type="evidence" value="ECO:0007669"/>
    <property type="project" value="UniProtKB-UniRule"/>
</dbReference>
<dbReference type="InterPro" id="IPR013221">
    <property type="entry name" value="Mur_ligase_cen"/>
</dbReference>
<organism evidence="18 19">
    <name type="scientific">Candidatus Allocopromorpha excrementipullorum</name>
    <dbReference type="NCBI Taxonomy" id="2840743"/>
    <lineage>
        <taxon>Bacteria</taxon>
        <taxon>Bacillati</taxon>
        <taxon>Bacillota</taxon>
        <taxon>Clostridia</taxon>
        <taxon>Eubacteriales</taxon>
        <taxon>Eubacteriaceae</taxon>
        <taxon>Eubacteriaceae incertae sedis</taxon>
        <taxon>Candidatus Allocopromorpha</taxon>
    </lineage>
</organism>
<keyword evidence="11 14" id="KW-0131">Cell cycle</keyword>
<feature type="domain" description="Mur ligase C-terminal" evidence="16">
    <location>
        <begin position="314"/>
        <end position="446"/>
    </location>
</feature>
<dbReference type="EC" id="6.3.2.8" evidence="3 14"/>
<evidence type="ECO:0000256" key="10">
    <source>
        <dbReference type="ARBA" id="ARBA00022984"/>
    </source>
</evidence>
<reference evidence="18" key="1">
    <citation type="submission" date="2020-10" db="EMBL/GenBank/DDBJ databases">
        <authorList>
            <person name="Gilroy R."/>
        </authorList>
    </citation>
    <scope>NUCLEOTIDE SEQUENCE</scope>
    <source>
        <strain evidence="18">ChiSjej4B22-8349</strain>
    </source>
</reference>
<name>A0A9D1N711_9FIRM</name>
<dbReference type="InterPro" id="IPR036615">
    <property type="entry name" value="Mur_ligase_C_dom_sf"/>
</dbReference>
<gene>
    <name evidence="14 18" type="primary">murC</name>
    <name evidence="18" type="ORF">IAD25_04520</name>
</gene>
<comment type="function">
    <text evidence="14">Cell wall formation.</text>
</comment>
<keyword evidence="7 14" id="KW-0547">Nucleotide-binding</keyword>
<comment type="caution">
    <text evidence="18">The sequence shown here is derived from an EMBL/GenBank/DDBJ whole genome shotgun (WGS) entry which is preliminary data.</text>
</comment>
<feature type="domain" description="Mur ligase N-terminal catalytic" evidence="15">
    <location>
        <begin position="9"/>
        <end position="107"/>
    </location>
</feature>
<comment type="subcellular location">
    <subcellularLocation>
        <location evidence="1 14">Cytoplasm</location>
    </subcellularLocation>
</comment>
<dbReference type="GO" id="GO:0009252">
    <property type="term" value="P:peptidoglycan biosynthetic process"/>
    <property type="evidence" value="ECO:0007669"/>
    <property type="project" value="UniProtKB-UniRule"/>
</dbReference>
<sequence length="462" mass="51188">MINLPDYKRIHCIGIGGIGLSAIAEILISRGYDVSGSDMRESEITERLIEEGADIYLGHRAKNVEKADLVIYSSAVGKDNPELMKADEMGIPAITRAQALGLLMDEYDNSIAISGTHGKTTTTSMVSLMLKDAGKEPTILVGGNLSEINGNVYIGKNDYFVTEACEYMDSFLNLKPKIEIILNIDSDHLDYFKDVEHIASSFDKFAKLVPSDGAVIAYDANPFVKSVIEDIPNAVTFGLSGSCDYFATDIDFDNEGMPRFTVNHGGKELCRVALSIPGEHNILNALAAFACGHILGVDVDDIVRTLEGFTGIQRRFDVLGKTMNGIKIIDDYAHHPTEIKATLAAVRNMKHNDLWCLFQPHTYTRTMALMDDFAQSFGDADKVVLAEIYAAREKNIYKVSSKTLMNKIKEKDPEKDVYFFKDFEEIANFVYNNAEEGDLVITMGAGDIYKVGEMILEKDKRF</sequence>
<evidence type="ECO:0000256" key="5">
    <source>
        <dbReference type="ARBA" id="ARBA00022598"/>
    </source>
</evidence>
<dbReference type="Proteomes" id="UP000824130">
    <property type="component" value="Unassembled WGS sequence"/>
</dbReference>
<dbReference type="Gene3D" id="3.40.1190.10">
    <property type="entry name" value="Mur-like, catalytic domain"/>
    <property type="match status" value="1"/>
</dbReference>
<comment type="pathway">
    <text evidence="2 14">Cell wall biogenesis; peptidoglycan biosynthesis.</text>
</comment>
<dbReference type="GO" id="GO:0071555">
    <property type="term" value="P:cell wall organization"/>
    <property type="evidence" value="ECO:0007669"/>
    <property type="project" value="UniProtKB-KW"/>
</dbReference>
<dbReference type="HAMAP" id="MF_00046">
    <property type="entry name" value="MurC"/>
    <property type="match status" value="1"/>
</dbReference>
<feature type="binding site" evidence="14">
    <location>
        <begin position="115"/>
        <end position="121"/>
    </location>
    <ligand>
        <name>ATP</name>
        <dbReference type="ChEBI" id="CHEBI:30616"/>
    </ligand>
</feature>
<dbReference type="Pfam" id="PF01225">
    <property type="entry name" value="Mur_ligase"/>
    <property type="match status" value="1"/>
</dbReference>
<evidence type="ECO:0000256" key="9">
    <source>
        <dbReference type="ARBA" id="ARBA00022960"/>
    </source>
</evidence>
<dbReference type="GO" id="GO:0051301">
    <property type="term" value="P:cell division"/>
    <property type="evidence" value="ECO:0007669"/>
    <property type="project" value="UniProtKB-KW"/>
</dbReference>
<keyword evidence="8 14" id="KW-0067">ATP-binding</keyword>
<dbReference type="InterPro" id="IPR004101">
    <property type="entry name" value="Mur_ligase_C"/>
</dbReference>
<dbReference type="SUPFAM" id="SSF53623">
    <property type="entry name" value="MurD-like peptide ligases, catalytic domain"/>
    <property type="match status" value="1"/>
</dbReference>
<keyword evidence="4 14" id="KW-0963">Cytoplasm</keyword>
<proteinExistence type="inferred from homology"/>
<keyword evidence="5 14" id="KW-0436">Ligase</keyword>
<evidence type="ECO:0000313" key="18">
    <source>
        <dbReference type="EMBL" id="HIU95959.1"/>
    </source>
</evidence>
<evidence type="ECO:0000256" key="1">
    <source>
        <dbReference type="ARBA" id="ARBA00004496"/>
    </source>
</evidence>
<reference evidence="18" key="2">
    <citation type="journal article" date="2021" name="PeerJ">
        <title>Extensive microbial diversity within the chicken gut microbiome revealed by metagenomics and culture.</title>
        <authorList>
            <person name="Gilroy R."/>
            <person name="Ravi A."/>
            <person name="Getino M."/>
            <person name="Pursley I."/>
            <person name="Horton D.L."/>
            <person name="Alikhan N.F."/>
            <person name="Baker D."/>
            <person name="Gharbi K."/>
            <person name="Hall N."/>
            <person name="Watson M."/>
            <person name="Adriaenssens E.M."/>
            <person name="Foster-Nyarko E."/>
            <person name="Jarju S."/>
            <person name="Secka A."/>
            <person name="Antonio M."/>
            <person name="Oren A."/>
            <person name="Chaudhuri R.R."/>
            <person name="La Ragione R."/>
            <person name="Hildebrand F."/>
            <person name="Pallen M.J."/>
        </authorList>
    </citation>
    <scope>NUCLEOTIDE SEQUENCE</scope>
    <source>
        <strain evidence="18">ChiSjej4B22-8349</strain>
    </source>
</reference>
<keyword evidence="9 14" id="KW-0133">Cell shape</keyword>
<dbReference type="SUPFAM" id="SSF51984">
    <property type="entry name" value="MurCD N-terminal domain"/>
    <property type="match status" value="1"/>
</dbReference>
<evidence type="ECO:0000256" key="6">
    <source>
        <dbReference type="ARBA" id="ARBA00022618"/>
    </source>
</evidence>
<keyword evidence="10 14" id="KW-0573">Peptidoglycan synthesis</keyword>
<dbReference type="InterPro" id="IPR000713">
    <property type="entry name" value="Mur_ligase_N"/>
</dbReference>
<feature type="domain" description="Mur ligase central" evidence="17">
    <location>
        <begin position="113"/>
        <end position="291"/>
    </location>
</feature>
<keyword evidence="12 14" id="KW-0961">Cell wall biogenesis/degradation</keyword>
<dbReference type="PANTHER" id="PTHR43445">
    <property type="entry name" value="UDP-N-ACETYLMURAMATE--L-ALANINE LIGASE-RELATED"/>
    <property type="match status" value="1"/>
</dbReference>
<dbReference type="Gene3D" id="3.40.50.720">
    <property type="entry name" value="NAD(P)-binding Rossmann-like Domain"/>
    <property type="match status" value="1"/>
</dbReference>
<protein>
    <recommendedName>
        <fullName evidence="3 14">UDP-N-acetylmuramate--L-alanine ligase</fullName>
        <ecNumber evidence="3 14">6.3.2.8</ecNumber>
    </recommendedName>
    <alternativeName>
        <fullName evidence="14">UDP-N-acetylmuramoyl-L-alanine synthetase</fullName>
    </alternativeName>
</protein>
<evidence type="ECO:0000256" key="3">
    <source>
        <dbReference type="ARBA" id="ARBA00012211"/>
    </source>
</evidence>
<comment type="similarity">
    <text evidence="14">Belongs to the MurCDEF family.</text>
</comment>
<dbReference type="GO" id="GO:0005737">
    <property type="term" value="C:cytoplasm"/>
    <property type="evidence" value="ECO:0007669"/>
    <property type="project" value="UniProtKB-SubCell"/>
</dbReference>
<evidence type="ECO:0000256" key="11">
    <source>
        <dbReference type="ARBA" id="ARBA00023306"/>
    </source>
</evidence>
<dbReference type="InterPro" id="IPR050061">
    <property type="entry name" value="MurCDEF_pg_biosynth"/>
</dbReference>
<evidence type="ECO:0000256" key="13">
    <source>
        <dbReference type="ARBA" id="ARBA00047833"/>
    </source>
</evidence>
<dbReference type="EMBL" id="DVOB01000101">
    <property type="protein sequence ID" value="HIU95959.1"/>
    <property type="molecule type" value="Genomic_DNA"/>
</dbReference>
<dbReference type="NCBIfam" id="TIGR01082">
    <property type="entry name" value="murC"/>
    <property type="match status" value="1"/>
</dbReference>
<evidence type="ECO:0000256" key="14">
    <source>
        <dbReference type="HAMAP-Rule" id="MF_00046"/>
    </source>
</evidence>
<evidence type="ECO:0000256" key="2">
    <source>
        <dbReference type="ARBA" id="ARBA00004752"/>
    </source>
</evidence>
<accession>A0A9D1N711</accession>
<keyword evidence="6 14" id="KW-0132">Cell division</keyword>
<evidence type="ECO:0000256" key="7">
    <source>
        <dbReference type="ARBA" id="ARBA00022741"/>
    </source>
</evidence>
<evidence type="ECO:0000259" key="15">
    <source>
        <dbReference type="Pfam" id="PF01225"/>
    </source>
</evidence>
<evidence type="ECO:0000256" key="4">
    <source>
        <dbReference type="ARBA" id="ARBA00022490"/>
    </source>
</evidence>
<dbReference type="Gene3D" id="3.90.190.20">
    <property type="entry name" value="Mur ligase, C-terminal domain"/>
    <property type="match status" value="1"/>
</dbReference>
<dbReference type="InterPro" id="IPR036565">
    <property type="entry name" value="Mur-like_cat_sf"/>
</dbReference>
<dbReference type="PANTHER" id="PTHR43445:SF3">
    <property type="entry name" value="UDP-N-ACETYLMURAMATE--L-ALANINE LIGASE"/>
    <property type="match status" value="1"/>
</dbReference>
<dbReference type="GO" id="GO:0008360">
    <property type="term" value="P:regulation of cell shape"/>
    <property type="evidence" value="ECO:0007669"/>
    <property type="project" value="UniProtKB-KW"/>
</dbReference>
<dbReference type="SUPFAM" id="SSF53244">
    <property type="entry name" value="MurD-like peptide ligases, peptide-binding domain"/>
    <property type="match status" value="1"/>
</dbReference>
<dbReference type="Pfam" id="PF08245">
    <property type="entry name" value="Mur_ligase_M"/>
    <property type="match status" value="1"/>
</dbReference>
<evidence type="ECO:0000256" key="12">
    <source>
        <dbReference type="ARBA" id="ARBA00023316"/>
    </source>
</evidence>
<evidence type="ECO:0000313" key="19">
    <source>
        <dbReference type="Proteomes" id="UP000824130"/>
    </source>
</evidence>
<dbReference type="GO" id="GO:0005524">
    <property type="term" value="F:ATP binding"/>
    <property type="evidence" value="ECO:0007669"/>
    <property type="project" value="UniProtKB-UniRule"/>
</dbReference>
<evidence type="ECO:0000256" key="8">
    <source>
        <dbReference type="ARBA" id="ARBA00022840"/>
    </source>
</evidence>
<evidence type="ECO:0000259" key="16">
    <source>
        <dbReference type="Pfam" id="PF02875"/>
    </source>
</evidence>
<dbReference type="Pfam" id="PF02875">
    <property type="entry name" value="Mur_ligase_C"/>
    <property type="match status" value="1"/>
</dbReference>
<evidence type="ECO:0000259" key="17">
    <source>
        <dbReference type="Pfam" id="PF08245"/>
    </source>
</evidence>
<dbReference type="InterPro" id="IPR005758">
    <property type="entry name" value="UDP-N-AcMur_Ala_ligase_MurC"/>
</dbReference>